<dbReference type="InterPro" id="IPR000510">
    <property type="entry name" value="Nase/OxRdtase_comp1"/>
</dbReference>
<dbReference type="RefSeq" id="WP_200380243.1">
    <property type="nucleotide sequence ID" value="NZ_NRRU01000155.1"/>
</dbReference>
<accession>A0ABS1E0B8</accession>
<proteinExistence type="predicted"/>
<dbReference type="PANTHER" id="PTHR42956">
    <property type="entry name" value="NITROGENASE IRON-MOLYBDENUM COFACTOR BIOSYNTHESIS PROTEIN NIFE"/>
    <property type="match status" value="1"/>
</dbReference>
<feature type="domain" description="Nitrogenase/oxidoreductase component 1" evidence="1">
    <location>
        <begin position="10"/>
        <end position="402"/>
    </location>
</feature>
<evidence type="ECO:0000313" key="2">
    <source>
        <dbReference type="EMBL" id="MBK1715779.1"/>
    </source>
</evidence>
<organism evidence="2 3">
    <name type="scientific">Rubrivivax gelatinosus</name>
    <name type="common">Rhodocyclus gelatinosus</name>
    <name type="synonym">Rhodopseudomonas gelatinosa</name>
    <dbReference type="NCBI Taxonomy" id="28068"/>
    <lineage>
        <taxon>Bacteria</taxon>
        <taxon>Pseudomonadati</taxon>
        <taxon>Pseudomonadota</taxon>
        <taxon>Betaproteobacteria</taxon>
        <taxon>Burkholderiales</taxon>
        <taxon>Sphaerotilaceae</taxon>
        <taxon>Rubrivivax</taxon>
    </lineage>
</organism>
<evidence type="ECO:0000259" key="1">
    <source>
        <dbReference type="Pfam" id="PF00148"/>
    </source>
</evidence>
<keyword evidence="3" id="KW-1185">Reference proteome</keyword>
<dbReference type="Gene3D" id="3.40.50.1980">
    <property type="entry name" value="Nitrogenase molybdenum iron protein domain"/>
    <property type="match status" value="3"/>
</dbReference>
<dbReference type="Proteomes" id="UP001041814">
    <property type="component" value="Unassembled WGS sequence"/>
</dbReference>
<dbReference type="InterPro" id="IPR049939">
    <property type="entry name" value="NifE-like"/>
</dbReference>
<dbReference type="PANTHER" id="PTHR42956:SF1">
    <property type="entry name" value="NITROGENASE IRON-MOLYBDENUM COFACTOR BIOSYNTHESIS PROTEIN NIFE"/>
    <property type="match status" value="1"/>
</dbReference>
<dbReference type="EMBL" id="NRRU01000155">
    <property type="protein sequence ID" value="MBK1715779.1"/>
    <property type="molecule type" value="Genomic_DNA"/>
</dbReference>
<comment type="caution">
    <text evidence="2">The sequence shown here is derived from an EMBL/GenBank/DDBJ whole genome shotgun (WGS) entry which is preliminary data.</text>
</comment>
<name>A0ABS1E0B8_RUBGE</name>
<dbReference type="Pfam" id="PF00148">
    <property type="entry name" value="Oxidored_nitro"/>
    <property type="match status" value="1"/>
</dbReference>
<reference evidence="2" key="2">
    <citation type="journal article" date="2020" name="Microorganisms">
        <title>Osmotic Adaptation and Compatible Solute Biosynthesis of Phototrophic Bacteria as Revealed from Genome Analyses.</title>
        <authorList>
            <person name="Imhoff J.F."/>
            <person name="Rahn T."/>
            <person name="Kunzel S."/>
            <person name="Keller A."/>
            <person name="Neulinger S.C."/>
        </authorList>
    </citation>
    <scope>NUCLEOTIDE SEQUENCE</scope>
    <source>
        <strain evidence="2">IM 151</strain>
    </source>
</reference>
<protein>
    <recommendedName>
        <fullName evidence="1">Nitrogenase/oxidoreductase component 1 domain-containing protein</fullName>
    </recommendedName>
</protein>
<reference evidence="2" key="1">
    <citation type="submission" date="2017-08" db="EMBL/GenBank/DDBJ databases">
        <authorList>
            <person name="Imhoff J.F."/>
            <person name="Rahn T."/>
            <person name="Kuenzel S."/>
            <person name="Neulinger S.C."/>
        </authorList>
    </citation>
    <scope>NUCLEOTIDE SEQUENCE</scope>
    <source>
        <strain evidence="2">IM 151</strain>
    </source>
</reference>
<gene>
    <name evidence="2" type="ORF">CKO43_23810</name>
</gene>
<evidence type="ECO:0000313" key="3">
    <source>
        <dbReference type="Proteomes" id="UP001041814"/>
    </source>
</evidence>
<dbReference type="SUPFAM" id="SSF53807">
    <property type="entry name" value="Helical backbone' metal receptor"/>
    <property type="match status" value="1"/>
</dbReference>
<sequence>MGALHERNGCALQGALALLQAVDGVVPVLHANAGCGAALATGRPLPSTVLLEKQVVFGGSSRLREQLKNAVQVHAGTLYGVLAGCVPEVVGDDLPAMLKEAREQRFPAFAVSVPGFGGHGWSGHAAAVRALLENAALAETAADADAADVNLFGLVPGLDPDWQADLDELAALLAEAGLASRRLAGEGAGAWRAAAHSRASLVLSPWGAAAADWLEQAHRVLRVDFGWRPVGSVDAALLLERLGEALALDEAVVAAAAARLQAQQRRALQGAAERGWLAELPERVAIVAPAATAVGLARFVAGTLGLEPTVVVVTDQPPEASRAALEAAAGVPLVHAAGSDEVAAALARAGWDTLLGSALEAPLARAAGVPLVEVAAPLRRPSLVRSHVGVRGALALVEDILAARAAAD</sequence>